<proteinExistence type="predicted"/>
<evidence type="ECO:0000313" key="3">
    <source>
        <dbReference type="Proteomes" id="UP000824219"/>
    </source>
</evidence>
<sequence>MGLILCKNKQRKPSEEDRGSPASPGQEQLPVPCEDDSLPAEAMVIYEDKDFPMNSLNQPPHGENSKDDGRK</sequence>
<protein>
    <submittedName>
        <fullName evidence="2">Uncharacterized protein</fullName>
    </submittedName>
</protein>
<name>A0A9D3NF50_9TELE</name>
<evidence type="ECO:0000313" key="2">
    <source>
        <dbReference type="EMBL" id="KAG7321279.1"/>
    </source>
</evidence>
<reference evidence="2 3" key="1">
    <citation type="submission" date="2021-06" db="EMBL/GenBank/DDBJ databases">
        <title>Chromosome-level genome assembly of the red-tail catfish (Hemibagrus wyckioides).</title>
        <authorList>
            <person name="Shao F."/>
        </authorList>
    </citation>
    <scope>NUCLEOTIDE SEQUENCE [LARGE SCALE GENOMIC DNA]</scope>
    <source>
        <strain evidence="2">EC202008001</strain>
        <tissue evidence="2">Blood</tissue>
    </source>
</reference>
<dbReference type="AlphaFoldDB" id="A0A9D3NF50"/>
<comment type="caution">
    <text evidence="2">The sequence shown here is derived from an EMBL/GenBank/DDBJ whole genome shotgun (WGS) entry which is preliminary data.</text>
</comment>
<accession>A0A9D3NF50</accession>
<dbReference type="Proteomes" id="UP000824219">
    <property type="component" value="Linkage Group LG18"/>
</dbReference>
<keyword evidence="3" id="KW-1185">Reference proteome</keyword>
<organism evidence="2 3">
    <name type="scientific">Hemibagrus wyckioides</name>
    <dbReference type="NCBI Taxonomy" id="337641"/>
    <lineage>
        <taxon>Eukaryota</taxon>
        <taxon>Metazoa</taxon>
        <taxon>Chordata</taxon>
        <taxon>Craniata</taxon>
        <taxon>Vertebrata</taxon>
        <taxon>Euteleostomi</taxon>
        <taxon>Actinopterygii</taxon>
        <taxon>Neopterygii</taxon>
        <taxon>Teleostei</taxon>
        <taxon>Ostariophysi</taxon>
        <taxon>Siluriformes</taxon>
        <taxon>Bagridae</taxon>
        <taxon>Hemibagrus</taxon>
    </lineage>
</organism>
<feature type="region of interest" description="Disordered" evidence="1">
    <location>
        <begin position="1"/>
        <end position="71"/>
    </location>
</feature>
<dbReference type="EMBL" id="JAHKSW010000018">
    <property type="protein sequence ID" value="KAG7321279.1"/>
    <property type="molecule type" value="Genomic_DNA"/>
</dbReference>
<evidence type="ECO:0000256" key="1">
    <source>
        <dbReference type="SAM" id="MobiDB-lite"/>
    </source>
</evidence>
<gene>
    <name evidence="2" type="ORF">KOW79_015694</name>
</gene>